<feature type="compositionally biased region" description="Basic and acidic residues" evidence="4">
    <location>
        <begin position="163"/>
        <end position="200"/>
    </location>
</feature>
<dbReference type="InterPro" id="IPR037666">
    <property type="entry name" value="CCDC43"/>
</dbReference>
<feature type="domain" description="CCDC43 PWI-like" evidence="5">
    <location>
        <begin position="7"/>
        <end position="79"/>
    </location>
</feature>
<dbReference type="InterPro" id="IPR058771">
    <property type="entry name" value="PWI_CCDC43"/>
</dbReference>
<evidence type="ECO:0000256" key="1">
    <source>
        <dbReference type="ARBA" id="ARBA00005305"/>
    </source>
</evidence>
<reference evidence="6" key="1">
    <citation type="thesis" date="2020" institute="ProQuest LLC" country="789 East Eisenhower Parkway, Ann Arbor, MI, USA">
        <title>Comparative Genomics and Chromosome Evolution.</title>
        <authorList>
            <person name="Mudd A.B."/>
        </authorList>
    </citation>
    <scope>NUCLEOTIDE SEQUENCE</scope>
    <source>
        <strain evidence="6">Female2</strain>
        <tissue evidence="6">Blood</tissue>
    </source>
</reference>
<dbReference type="EMBL" id="JAACNH010000003">
    <property type="protein sequence ID" value="KAG8446923.1"/>
    <property type="molecule type" value="Genomic_DNA"/>
</dbReference>
<evidence type="ECO:0000259" key="5">
    <source>
        <dbReference type="Pfam" id="PF26091"/>
    </source>
</evidence>
<evidence type="ECO:0000256" key="2">
    <source>
        <dbReference type="ARBA" id="ARBA00016648"/>
    </source>
</evidence>
<gene>
    <name evidence="6" type="ORF">GDO86_014393</name>
</gene>
<evidence type="ECO:0000256" key="4">
    <source>
        <dbReference type="SAM" id="MobiDB-lite"/>
    </source>
</evidence>
<dbReference type="PANTHER" id="PTHR31684:SF2">
    <property type="entry name" value="COILED-COIL DOMAIN-CONTAINING PROTEIN 43"/>
    <property type="match status" value="1"/>
</dbReference>
<comment type="caution">
    <text evidence="6">The sequence shown here is derived from an EMBL/GenBank/DDBJ whole genome shotgun (WGS) entry which is preliminary data.</text>
</comment>
<organism evidence="6 7">
    <name type="scientific">Hymenochirus boettgeri</name>
    <name type="common">Congo dwarf clawed frog</name>
    <dbReference type="NCBI Taxonomy" id="247094"/>
    <lineage>
        <taxon>Eukaryota</taxon>
        <taxon>Metazoa</taxon>
        <taxon>Chordata</taxon>
        <taxon>Craniata</taxon>
        <taxon>Vertebrata</taxon>
        <taxon>Euteleostomi</taxon>
        <taxon>Amphibia</taxon>
        <taxon>Batrachia</taxon>
        <taxon>Anura</taxon>
        <taxon>Pipoidea</taxon>
        <taxon>Pipidae</taxon>
        <taxon>Pipinae</taxon>
        <taxon>Hymenochirus</taxon>
    </lineage>
</organism>
<feature type="compositionally biased region" description="Acidic residues" evidence="4">
    <location>
        <begin position="131"/>
        <end position="140"/>
    </location>
</feature>
<evidence type="ECO:0000313" key="7">
    <source>
        <dbReference type="Proteomes" id="UP000812440"/>
    </source>
</evidence>
<comment type="similarity">
    <text evidence="1">Belongs to the CCDC43 family.</text>
</comment>
<keyword evidence="3" id="KW-0175">Coiled coil</keyword>
<name>A0A8T2JTL6_9PIPI</name>
<dbReference type="PANTHER" id="PTHR31684">
    <property type="entry name" value="COILED-COIL DOMAIN-CONTAINING PROTEIN 43"/>
    <property type="match status" value="1"/>
</dbReference>
<dbReference type="AlphaFoldDB" id="A0A8T2JTL6"/>
<dbReference type="Pfam" id="PF26091">
    <property type="entry name" value="PWI_CCDC43"/>
    <property type="match status" value="1"/>
</dbReference>
<protein>
    <recommendedName>
        <fullName evidence="2">Coiled-coil domain-containing protein 43</fullName>
    </recommendedName>
</protein>
<evidence type="ECO:0000313" key="6">
    <source>
        <dbReference type="EMBL" id="KAG8446923.1"/>
    </source>
</evidence>
<dbReference type="OrthoDB" id="2187466at2759"/>
<proteinExistence type="inferred from homology"/>
<sequence length="213" mass="24481">MAAPSGQVDFSSWLESRLEEMGMDPAVYPAYINGVLQEEEDNPEERDEALRGILSAFLEEDSLEEICLEIVTKWSEAQKAISMNVTKKDEVQALTSMMEKQAQIVVKTKEVSEEEQQRKAALLAQYANVTDEENEDDEDQMNGAIGINPEKSLFKNTNVEDVVNARKLERDAMKEASQKKKDQDKQQKDHQKQTKQERKDKEKKRTQKGERKR</sequence>
<feature type="compositionally biased region" description="Basic residues" evidence="4">
    <location>
        <begin position="201"/>
        <end position="213"/>
    </location>
</feature>
<accession>A0A8T2JTL6</accession>
<feature type="region of interest" description="Disordered" evidence="4">
    <location>
        <begin position="131"/>
        <end position="213"/>
    </location>
</feature>
<evidence type="ECO:0000256" key="3">
    <source>
        <dbReference type="ARBA" id="ARBA00023054"/>
    </source>
</evidence>
<dbReference type="Proteomes" id="UP000812440">
    <property type="component" value="Chromosome 8_10"/>
</dbReference>
<keyword evidence="7" id="KW-1185">Reference proteome</keyword>